<dbReference type="EMBL" id="JANEYG010000095">
    <property type="protein sequence ID" value="KAJ8913403.1"/>
    <property type="molecule type" value="Genomic_DNA"/>
</dbReference>
<gene>
    <name evidence="2" type="ORF">NQ315_008796</name>
</gene>
<dbReference type="InterPro" id="IPR012337">
    <property type="entry name" value="RNaseH-like_sf"/>
</dbReference>
<evidence type="ECO:0000313" key="3">
    <source>
        <dbReference type="Proteomes" id="UP001159042"/>
    </source>
</evidence>
<comment type="caution">
    <text evidence="2">The sequence shown here is derived from an EMBL/GenBank/DDBJ whole genome shotgun (WGS) entry which is preliminary data.</text>
</comment>
<evidence type="ECO:0000259" key="1">
    <source>
        <dbReference type="Pfam" id="PF05699"/>
    </source>
</evidence>
<dbReference type="SUPFAM" id="SSF53098">
    <property type="entry name" value="Ribonuclease H-like"/>
    <property type="match status" value="1"/>
</dbReference>
<dbReference type="Proteomes" id="UP001159042">
    <property type="component" value="Unassembled WGS sequence"/>
</dbReference>
<accession>A0AAV8VGS4</accession>
<sequence>DSDETANAICNNLKEKLQDAGLNLLKMSSYSADNASVNFGKHHSVYRLLKNENEHLVPVGCPAHMLHNASKNALDKCNFDVETLVLKVYCHFSSHAKRVRELKDFFNFVDVEYRTVIRHVTTRAVVVSCPIRSYFASLGSNCPVPLQKYFPEETEGESASGKERTLTECYLAFFDNILKLLYDTVLALEKNNLMCCEVYFVLQTLRNKLNQRVTDKFVGFLCSNILCNFTLIYYNTLKQNLIFLIAFSALTDVVESTGLKNNVNMDELYEEFCQIREALELAVGQKKEKTVIEKWCEIFKANPTLKNMLSIFQYVTSIPTSNAAAERVFSLCTNTWSENRNRLLVEHVKAELQIKVNYTQNCREFYNLVLSNKKLLQAVKSQNKYSFKNKNQ</sequence>
<proteinExistence type="predicted"/>
<reference evidence="2 3" key="1">
    <citation type="journal article" date="2023" name="Insect Mol. Biol.">
        <title>Genome sequencing provides insights into the evolution of gene families encoding plant cell wall-degrading enzymes in longhorned beetles.</title>
        <authorList>
            <person name="Shin N.R."/>
            <person name="Okamura Y."/>
            <person name="Kirsch R."/>
            <person name="Pauchet Y."/>
        </authorList>
    </citation>
    <scope>NUCLEOTIDE SEQUENCE [LARGE SCALE GENOMIC DNA]</scope>
    <source>
        <strain evidence="2">EAD_L_NR</strain>
    </source>
</reference>
<organism evidence="2 3">
    <name type="scientific">Exocentrus adspersus</name>
    <dbReference type="NCBI Taxonomy" id="1586481"/>
    <lineage>
        <taxon>Eukaryota</taxon>
        <taxon>Metazoa</taxon>
        <taxon>Ecdysozoa</taxon>
        <taxon>Arthropoda</taxon>
        <taxon>Hexapoda</taxon>
        <taxon>Insecta</taxon>
        <taxon>Pterygota</taxon>
        <taxon>Neoptera</taxon>
        <taxon>Endopterygota</taxon>
        <taxon>Coleoptera</taxon>
        <taxon>Polyphaga</taxon>
        <taxon>Cucujiformia</taxon>
        <taxon>Chrysomeloidea</taxon>
        <taxon>Cerambycidae</taxon>
        <taxon>Lamiinae</taxon>
        <taxon>Acanthocinini</taxon>
        <taxon>Exocentrus</taxon>
    </lineage>
</organism>
<evidence type="ECO:0000313" key="2">
    <source>
        <dbReference type="EMBL" id="KAJ8913403.1"/>
    </source>
</evidence>
<dbReference type="PANTHER" id="PTHR37162:SF1">
    <property type="entry name" value="BED-TYPE DOMAIN-CONTAINING PROTEIN"/>
    <property type="match status" value="1"/>
</dbReference>
<dbReference type="Pfam" id="PF05699">
    <property type="entry name" value="Dimer_Tnp_hAT"/>
    <property type="match status" value="1"/>
</dbReference>
<name>A0AAV8VGS4_9CUCU</name>
<dbReference type="InterPro" id="IPR008906">
    <property type="entry name" value="HATC_C_dom"/>
</dbReference>
<keyword evidence="3" id="KW-1185">Reference proteome</keyword>
<protein>
    <recommendedName>
        <fullName evidence="1">HAT C-terminal dimerisation domain-containing protein</fullName>
    </recommendedName>
</protein>
<dbReference type="AlphaFoldDB" id="A0AAV8VGS4"/>
<dbReference type="GO" id="GO:0046983">
    <property type="term" value="F:protein dimerization activity"/>
    <property type="evidence" value="ECO:0007669"/>
    <property type="project" value="InterPro"/>
</dbReference>
<feature type="non-terminal residue" evidence="2">
    <location>
        <position position="1"/>
    </location>
</feature>
<feature type="domain" description="HAT C-terminal dimerisation" evidence="1">
    <location>
        <begin position="291"/>
        <end position="353"/>
    </location>
</feature>
<dbReference type="PANTHER" id="PTHR37162">
    <property type="entry name" value="HAT FAMILY DIMERISATION DOMAINCONTAINING PROTEIN-RELATED"/>
    <property type="match status" value="1"/>
</dbReference>